<dbReference type="EMBL" id="CM055746">
    <property type="protein sequence ID" value="KAJ7997472.1"/>
    <property type="molecule type" value="Genomic_DNA"/>
</dbReference>
<organism evidence="1 2">
    <name type="scientific">Dallia pectoralis</name>
    <name type="common">Alaska blackfish</name>
    <dbReference type="NCBI Taxonomy" id="75939"/>
    <lineage>
        <taxon>Eukaryota</taxon>
        <taxon>Metazoa</taxon>
        <taxon>Chordata</taxon>
        <taxon>Craniata</taxon>
        <taxon>Vertebrata</taxon>
        <taxon>Euteleostomi</taxon>
        <taxon>Actinopterygii</taxon>
        <taxon>Neopterygii</taxon>
        <taxon>Teleostei</taxon>
        <taxon>Protacanthopterygii</taxon>
        <taxon>Esociformes</taxon>
        <taxon>Umbridae</taxon>
        <taxon>Dallia</taxon>
    </lineage>
</organism>
<sequence>MSLAQGYIPLLLFVVTSRASHFYGGTMTFNSRGTNPDEAYRMEHRYKTGFHSCSDSDTNTWMCDSGDCGNQTSLVVQTVDQEISGDFMWCQREGVSTISISNNTHSYDLRSDTAEANQSPQTTVIPLLRVPLNCQRDFPLLTFDPDEDIVRCRYADADASPATECVKSSNMPLDFTIHPMSCTFSFSSLSNSTGTFAVQMVMEDFPTQSISLVYNDGTQSNRTSVDPAVPSCTEGEYLPLFLPPTPDQGAVLNASIDQPLEITVSAQANQSTLTELLVSGPQLITKNTTSPGLYLLIWTPTTQEEGGAYPVCFIVQGVIDSYNGGNWIFNDNSVVSWKLLTHVDLGVRSDTGEANQSPQTTVIPLMRVPVNCPRDFQLLTFDPDMDIVRCRYAEPPTESVTSSNITSSNMSLDFTIQPMSCTFSFSSLSNSTGTFAVQMVMEDFPTQSISLVYNDGTQSNRTSGEALSKLPVQFAIRVDPAVPSCTEGEYLPLFLPPTPDQGAVLNASIDQPLEITVSAQANQSTVTELLVSGPQLITKNTTSPGLYLLRWTPTNDQAGGAYPVCFIAQGVFNFDNVSSQYQSELRCVTIKVGNQSAPTTGIPATTTTTSNPTTTRISRSRHILVLNIKLSYQTSLSNENITSVIFPEIYNQLINYGLLTHVNLGVRSDTGKANQSPQTTVVPLMRVPVNCPRDFHLLTFDPDMDMVRCRYAEPPTESVTSSNITSSNMSLDFTIQPMSCTFSFSSLSNSTGTFAVQMVMEDFPTQSISLVYNDGTQSNRTSGEALSKLPVHFAIRVDPAVPSCTEGKYLPLFLPPTPDQGAVLNASIDQPLMIIVSVQAKQSTVTELLVSGPQLITKNTITPGLYLLIWTPTNDKAGGAYPVCFIAQGVFNLDNTSSLYQSELRCVTIRVGNQRAPTKTFLDNTLSVKLPQISSPLAVVSTNLVNLITTSSSRSRHILVVNIKLSSQTPFSDVNITSEIFLQIYNQLINYGVNRGLFTIRLIGIHAVSP</sequence>
<accession>A0ACC2G1Q1</accession>
<name>A0ACC2G1Q1_DALPE</name>
<gene>
    <name evidence="1" type="ORF">DPEC_G00229370</name>
</gene>
<reference evidence="1" key="1">
    <citation type="submission" date="2021-05" db="EMBL/GenBank/DDBJ databases">
        <authorList>
            <person name="Pan Q."/>
            <person name="Jouanno E."/>
            <person name="Zahm M."/>
            <person name="Klopp C."/>
            <person name="Cabau C."/>
            <person name="Louis A."/>
            <person name="Berthelot C."/>
            <person name="Parey E."/>
            <person name="Roest Crollius H."/>
            <person name="Montfort J."/>
            <person name="Robinson-Rechavi M."/>
            <person name="Bouchez O."/>
            <person name="Lampietro C."/>
            <person name="Lopez Roques C."/>
            <person name="Donnadieu C."/>
            <person name="Postlethwait J."/>
            <person name="Bobe J."/>
            <person name="Dillon D."/>
            <person name="Chandos A."/>
            <person name="von Hippel F."/>
            <person name="Guiguen Y."/>
        </authorList>
    </citation>
    <scope>NUCLEOTIDE SEQUENCE</scope>
    <source>
        <strain evidence="1">YG-Jan2019</strain>
    </source>
</reference>
<protein>
    <submittedName>
        <fullName evidence="1">Uncharacterized protein</fullName>
    </submittedName>
</protein>
<dbReference type="Proteomes" id="UP001157502">
    <property type="component" value="Chromosome 19"/>
</dbReference>
<comment type="caution">
    <text evidence="1">The sequence shown here is derived from an EMBL/GenBank/DDBJ whole genome shotgun (WGS) entry which is preliminary data.</text>
</comment>
<evidence type="ECO:0000313" key="2">
    <source>
        <dbReference type="Proteomes" id="UP001157502"/>
    </source>
</evidence>
<keyword evidence="2" id="KW-1185">Reference proteome</keyword>
<proteinExistence type="predicted"/>
<evidence type="ECO:0000313" key="1">
    <source>
        <dbReference type="EMBL" id="KAJ7997472.1"/>
    </source>
</evidence>